<dbReference type="AlphaFoldDB" id="G1WDJ7"/>
<dbReference type="Proteomes" id="UP000005141">
    <property type="component" value="Unassembled WGS sequence"/>
</dbReference>
<organism evidence="1 2">
    <name type="scientific">Segatella oulorum F0390</name>
    <dbReference type="NCBI Taxonomy" id="702438"/>
    <lineage>
        <taxon>Bacteria</taxon>
        <taxon>Pseudomonadati</taxon>
        <taxon>Bacteroidota</taxon>
        <taxon>Bacteroidia</taxon>
        <taxon>Bacteroidales</taxon>
        <taxon>Prevotellaceae</taxon>
        <taxon>Segatella</taxon>
    </lineage>
</organism>
<evidence type="ECO:0000313" key="2">
    <source>
        <dbReference type="Proteomes" id="UP000005141"/>
    </source>
</evidence>
<dbReference type="HOGENOM" id="CLU_3156370_0_0_10"/>
<evidence type="ECO:0000313" key="1">
    <source>
        <dbReference type="EMBL" id="EGV29568.1"/>
    </source>
</evidence>
<reference evidence="1 2" key="1">
    <citation type="submission" date="2011-07" db="EMBL/GenBank/DDBJ databases">
        <title>The Genome Sequence of Prevotella oulorum F0390.</title>
        <authorList>
            <consortium name="The Broad Institute Genome Sequencing Platform"/>
            <consortium name="The Broad Institute Genome Sequencing Center for Infectious Disease"/>
            <person name="Earl A."/>
            <person name="Ward D."/>
            <person name="Feldgarden M."/>
            <person name="Gevers D."/>
            <person name="Izard J."/>
            <person name="Ganesan A."/>
            <person name="Baranova O.V."/>
            <person name="Blanton J.M."/>
            <person name="Tanner A.C."/>
            <person name="Dewhirst F.E."/>
            <person name="Young S.K."/>
            <person name="Zeng Q."/>
            <person name="Gargeya S."/>
            <person name="Fitzgerald M."/>
            <person name="Haas B."/>
            <person name="Abouelleil A."/>
            <person name="Alvarado L."/>
            <person name="Arachchi H.M."/>
            <person name="Berlin A."/>
            <person name="Brown A."/>
            <person name="Chapman S.B."/>
            <person name="Chen Z."/>
            <person name="Dunbar C."/>
            <person name="Freedman E."/>
            <person name="Gearin G."/>
            <person name="Gellesch M."/>
            <person name="Goldberg J."/>
            <person name="Griggs A."/>
            <person name="Gujja S."/>
            <person name="Heiman D."/>
            <person name="Howarth C."/>
            <person name="Larson L."/>
            <person name="Lui A."/>
            <person name="MacDonald P.J.P."/>
            <person name="Mehta T."/>
            <person name="Montmayeur A."/>
            <person name="Murphy C."/>
            <person name="Neiman D."/>
            <person name="Pearson M."/>
            <person name="Priest M."/>
            <person name="Roberts A."/>
            <person name="Saif S."/>
            <person name="Shea T."/>
            <person name="Shenoy N."/>
            <person name="Sisk P."/>
            <person name="Stolte C."/>
            <person name="Sykes S."/>
            <person name="Wortman J."/>
            <person name="Nusbaum C."/>
            <person name="Birren B."/>
        </authorList>
    </citation>
    <scope>NUCLEOTIDE SEQUENCE [LARGE SCALE GENOMIC DNA]</scope>
    <source>
        <strain evidence="1 2">F0390</strain>
    </source>
</reference>
<keyword evidence="2" id="KW-1185">Reference proteome</keyword>
<sequence length="48" mass="5094">MESKKRAYTTPEIKIYPVENDYLLQAASGNAGTIGYGGSGGDAKKWVG</sequence>
<dbReference type="PATRIC" id="fig|702438.4.peg.1957"/>
<name>G1WDJ7_9BACT</name>
<proteinExistence type="predicted"/>
<accession>G1WDJ7</accession>
<comment type="caution">
    <text evidence="1">The sequence shown here is derived from an EMBL/GenBank/DDBJ whole genome shotgun (WGS) entry which is preliminary data.</text>
</comment>
<dbReference type="EMBL" id="ADGI01000060">
    <property type="protein sequence ID" value="EGV29568.1"/>
    <property type="molecule type" value="Genomic_DNA"/>
</dbReference>
<protein>
    <submittedName>
        <fullName evidence="1">Uncharacterized protein</fullName>
    </submittedName>
</protein>
<gene>
    <name evidence="1" type="ORF">HMPREF9431_01889</name>
</gene>